<evidence type="ECO:0000313" key="3">
    <source>
        <dbReference type="EMBL" id="MFH7599015.1"/>
    </source>
</evidence>
<dbReference type="RefSeq" id="WP_395512682.1">
    <property type="nucleotide sequence ID" value="NZ_JBBDHD010000104.1"/>
</dbReference>
<organism evidence="3 4">
    <name type="scientific">Streptomyces racemochromogenes</name>
    <dbReference type="NCBI Taxonomy" id="67353"/>
    <lineage>
        <taxon>Bacteria</taxon>
        <taxon>Bacillati</taxon>
        <taxon>Actinomycetota</taxon>
        <taxon>Actinomycetes</taxon>
        <taxon>Kitasatosporales</taxon>
        <taxon>Streptomycetaceae</taxon>
        <taxon>Streptomyces</taxon>
    </lineage>
</organism>
<proteinExistence type="predicted"/>
<evidence type="ECO:0000259" key="2">
    <source>
        <dbReference type="Pfam" id="PF06724"/>
    </source>
</evidence>
<feature type="transmembrane region" description="Helical" evidence="1">
    <location>
        <begin position="26"/>
        <end position="45"/>
    </location>
</feature>
<dbReference type="InterPro" id="IPR009597">
    <property type="entry name" value="DUF1206"/>
</dbReference>
<dbReference type="Pfam" id="PF06724">
    <property type="entry name" value="DUF1206"/>
    <property type="match status" value="3"/>
</dbReference>
<feature type="transmembrane region" description="Helical" evidence="1">
    <location>
        <begin position="65"/>
        <end position="84"/>
    </location>
</feature>
<sequence>MTAPSAGDTGAGETHAAVAAAARCGLATRGVLYVVVGVLALRIAFGRSERAADRTGALAELAAHPFGRVLVWAVGAGLVAMALWRLSEAVFGAAGPEGRKLTRRFAAAARTGFYAVGAFSALSFAAGRGGGRSGDEQSRDVTAMALAAPAGQWLTAAAGIALAVGGVVIAVGAARRTFRKEMDTVRLPPGGRRAVDALGVVGGLARGAVFTAAGAFLVHAAVSYDPGKAKGVDDTLRSFAGTPAGPWLLVAVATGLLLFGVFSWAMAAWRRV</sequence>
<keyword evidence="1" id="KW-1133">Transmembrane helix</keyword>
<dbReference type="EMBL" id="JBBDHD010000104">
    <property type="protein sequence ID" value="MFH7599015.1"/>
    <property type="molecule type" value="Genomic_DNA"/>
</dbReference>
<gene>
    <name evidence="3" type="ORF">WDV06_28555</name>
</gene>
<keyword evidence="1" id="KW-0472">Membrane</keyword>
<reference evidence="3 4" key="1">
    <citation type="submission" date="2024-03" db="EMBL/GenBank/DDBJ databases">
        <title>Whole genome sequencing of Streptomyces racemochromogenes, to identify antimicrobial biosynthetic gene clusters.</title>
        <authorList>
            <person name="Suryawanshi P."/>
            <person name="Krishnaraj P.U."/>
            <person name="Arun Y.P."/>
            <person name="Suryawanshi M.P."/>
            <person name="Rakshit O."/>
        </authorList>
    </citation>
    <scope>NUCLEOTIDE SEQUENCE [LARGE SCALE GENOMIC DNA]</scope>
    <source>
        <strain evidence="3 4">AUDT626</strain>
    </source>
</reference>
<feature type="domain" description="DUF1206" evidence="2">
    <location>
        <begin position="107"/>
        <end position="175"/>
    </location>
</feature>
<keyword evidence="1" id="KW-0812">Transmembrane</keyword>
<protein>
    <submittedName>
        <fullName evidence="3">DUF1206 domain-containing protein</fullName>
    </submittedName>
</protein>
<feature type="transmembrane region" description="Helical" evidence="1">
    <location>
        <begin position="244"/>
        <end position="269"/>
    </location>
</feature>
<evidence type="ECO:0000256" key="1">
    <source>
        <dbReference type="SAM" id="Phobius"/>
    </source>
</evidence>
<evidence type="ECO:0000313" key="4">
    <source>
        <dbReference type="Proteomes" id="UP001610631"/>
    </source>
</evidence>
<feature type="transmembrane region" description="Helical" evidence="1">
    <location>
        <begin position="153"/>
        <end position="174"/>
    </location>
</feature>
<dbReference type="Proteomes" id="UP001610631">
    <property type="component" value="Unassembled WGS sequence"/>
</dbReference>
<comment type="caution">
    <text evidence="3">The sequence shown here is derived from an EMBL/GenBank/DDBJ whole genome shotgun (WGS) entry which is preliminary data.</text>
</comment>
<feature type="domain" description="DUF1206" evidence="2">
    <location>
        <begin position="25"/>
        <end position="91"/>
    </location>
</feature>
<feature type="transmembrane region" description="Helical" evidence="1">
    <location>
        <begin position="105"/>
        <end position="126"/>
    </location>
</feature>
<accession>A0ABW7PM24</accession>
<feature type="domain" description="DUF1206" evidence="2">
    <location>
        <begin position="201"/>
        <end position="270"/>
    </location>
</feature>
<feature type="transmembrane region" description="Helical" evidence="1">
    <location>
        <begin position="195"/>
        <end position="224"/>
    </location>
</feature>
<name>A0ABW7PM24_9ACTN</name>
<keyword evidence="4" id="KW-1185">Reference proteome</keyword>